<dbReference type="SUPFAM" id="SSF75005">
    <property type="entry name" value="Arabinanase/levansucrase/invertase"/>
    <property type="match status" value="1"/>
</dbReference>
<evidence type="ECO:0000256" key="16">
    <source>
        <dbReference type="ARBA" id="ARBA00082853"/>
    </source>
</evidence>
<dbReference type="InterPro" id="IPR050551">
    <property type="entry name" value="Fructan_Metab_Enzymes"/>
</dbReference>
<dbReference type="InterPro" id="IPR013320">
    <property type="entry name" value="ConA-like_dom_sf"/>
</dbReference>
<evidence type="ECO:0000259" key="19">
    <source>
        <dbReference type="Pfam" id="PF00251"/>
    </source>
</evidence>
<gene>
    <name evidence="21" type="primary">CWINV3</name>
</gene>
<dbReference type="Pfam" id="PF08244">
    <property type="entry name" value="Glyco_hydro_32C"/>
    <property type="match status" value="1"/>
</dbReference>
<feature type="chain" id="PRO_5010745750" description="Acid beta-fructofuranosidase" evidence="18">
    <location>
        <begin position="25"/>
        <end position="582"/>
    </location>
</feature>
<keyword evidence="12 17" id="KW-0326">Glycosidase</keyword>
<evidence type="ECO:0000256" key="10">
    <source>
        <dbReference type="ARBA" id="ARBA00022989"/>
    </source>
</evidence>
<keyword evidence="11" id="KW-0472">Membrane</keyword>
<sequence length="582" mass="66698">MRTSWLLSKFSFLIILYGVVHIEAFHQTHSSTFNLNQTYKPSFHFQPSKNWMNDPNGPMRYKGLYHIFYQHNPKGAIWSNNSIVWGHSVSKDLVNWFSLQHALTPTKPYDINGCWSGSVTFLSNNRPNILYTGIDKNNHQTQNLAIPKNASDPFLREWIKSPKNPIMLPNIVNKINATSFRDPTTAWIGHHDGLWRVLVGSQQKDNRGITLLFKSKDFINWIQAKYPFYSAKKIGMLECPDFFPVLINGTFGLDTSIKYDHDSIRYVLKVSLIDVSHDYYLIGTYDTIKDVYIPKNGFEQNNNELTLVIRYDYGKFYASKTFYDDAKKRRVLWGWINESSIREDDVQKGWSGIQAIPRTLWLDKLGKQLIQWPIVEIEKLRINPPVKLHSKVLKRGTLLEISGVTAAQADVEISFEVNDLEKAQALNPSWKMDPQHLCTENGSKVKETGLGPFGLLVLASKNMQEYTSIFFKVFRANKKHVVLMCSDQSRSSLNHKNDLTTYGAFVDVNPIYDELSIRTLIDHSVVESFGGQGKTCIASRVYPTLAINDNAHLHVFNNGTVDVKIEKLSAWSMKKAKINEIH</sequence>
<dbReference type="GO" id="GO:0004564">
    <property type="term" value="F:beta-fructofuranosidase activity"/>
    <property type="evidence" value="ECO:0007669"/>
    <property type="project" value="UniProtKB-EC"/>
</dbReference>
<evidence type="ECO:0000256" key="3">
    <source>
        <dbReference type="ARBA" id="ARBA00004606"/>
    </source>
</evidence>
<evidence type="ECO:0000256" key="14">
    <source>
        <dbReference type="ARBA" id="ARBA00080765"/>
    </source>
</evidence>
<evidence type="ECO:0000256" key="9">
    <source>
        <dbReference type="ARBA" id="ARBA00022968"/>
    </source>
</evidence>
<protein>
    <recommendedName>
        <fullName evidence="13">Acid beta-fructofuranosidase</fullName>
    </recommendedName>
    <alternativeName>
        <fullName evidence="16">Acid invertase</fullName>
    </alternativeName>
    <alternativeName>
        <fullName evidence="14">Acid sucrose hydrolase</fullName>
    </alternativeName>
    <alternativeName>
        <fullName evidence="15">Vacuolar invertase</fullName>
    </alternativeName>
</protein>
<evidence type="ECO:0000313" key="21">
    <source>
        <dbReference type="EMBL" id="AQY72395.1"/>
    </source>
</evidence>
<evidence type="ECO:0000256" key="8">
    <source>
        <dbReference type="ARBA" id="ARBA00022801"/>
    </source>
</evidence>
<dbReference type="SMART" id="SM00640">
    <property type="entry name" value="Glyco_32"/>
    <property type="match status" value="1"/>
</dbReference>
<dbReference type="EMBL" id="KX620879">
    <property type="protein sequence ID" value="AQY72395.1"/>
    <property type="molecule type" value="mRNA"/>
</dbReference>
<dbReference type="Gene3D" id="2.115.10.20">
    <property type="entry name" value="Glycosyl hydrolase domain, family 43"/>
    <property type="match status" value="1"/>
</dbReference>
<evidence type="ECO:0000256" key="5">
    <source>
        <dbReference type="ARBA" id="ARBA00009902"/>
    </source>
</evidence>
<name>A0A1U9X3Z5_PEA</name>
<evidence type="ECO:0000259" key="20">
    <source>
        <dbReference type="Pfam" id="PF08244"/>
    </source>
</evidence>
<proteinExistence type="evidence at transcript level"/>
<keyword evidence="10" id="KW-1133">Transmembrane helix</keyword>
<evidence type="ECO:0000256" key="4">
    <source>
        <dbReference type="ARBA" id="ARBA00004914"/>
    </source>
</evidence>
<evidence type="ECO:0000256" key="6">
    <source>
        <dbReference type="ARBA" id="ARBA00022554"/>
    </source>
</evidence>
<evidence type="ECO:0000256" key="15">
    <source>
        <dbReference type="ARBA" id="ARBA00080776"/>
    </source>
</evidence>
<keyword evidence="9" id="KW-0735">Signal-anchor</keyword>
<dbReference type="InterPro" id="IPR013189">
    <property type="entry name" value="Glyco_hydro_32_C"/>
</dbReference>
<comment type="similarity">
    <text evidence="5 17">Belongs to the glycosyl hydrolase 32 family.</text>
</comment>
<comment type="subcellular location">
    <subcellularLocation>
        <location evidence="3">Membrane</location>
        <topology evidence="3">Single-pass type II membrane protein</topology>
    </subcellularLocation>
    <subcellularLocation>
        <location evidence="2">Vacuole lumen</location>
    </subcellularLocation>
</comment>
<evidence type="ECO:0000256" key="11">
    <source>
        <dbReference type="ARBA" id="ARBA00023136"/>
    </source>
</evidence>
<comment type="pathway">
    <text evidence="4">Glycan biosynthesis; sucrose metabolism.</text>
</comment>
<evidence type="ECO:0000256" key="1">
    <source>
        <dbReference type="ARBA" id="ARBA00000094"/>
    </source>
</evidence>
<keyword evidence="6" id="KW-0926">Vacuole</keyword>
<evidence type="ECO:0000256" key="13">
    <source>
        <dbReference type="ARBA" id="ARBA00069269"/>
    </source>
</evidence>
<dbReference type="InterPro" id="IPR018053">
    <property type="entry name" value="Glyco_hydro_32_AS"/>
</dbReference>
<feature type="domain" description="Glycosyl hydrolase family 32 C-terminal" evidence="20">
    <location>
        <begin position="376"/>
        <end position="572"/>
    </location>
</feature>
<dbReference type="GO" id="GO:0005775">
    <property type="term" value="C:vacuolar lumen"/>
    <property type="evidence" value="ECO:0007669"/>
    <property type="project" value="UniProtKB-SubCell"/>
</dbReference>
<comment type="catalytic activity">
    <reaction evidence="1">
        <text>Hydrolysis of terminal non-reducing beta-D-fructofuranoside residues in beta-D-fructofuranosides.</text>
        <dbReference type="EC" id="3.2.1.26"/>
    </reaction>
</comment>
<dbReference type="GO" id="GO:0016020">
    <property type="term" value="C:membrane"/>
    <property type="evidence" value="ECO:0007669"/>
    <property type="project" value="UniProtKB-SubCell"/>
</dbReference>
<dbReference type="InterPro" id="IPR013148">
    <property type="entry name" value="Glyco_hydro_32_N"/>
</dbReference>
<accession>A0A1U9X3Z5</accession>
<feature type="domain" description="Glycosyl hydrolase family 32 N-terminal" evidence="19">
    <location>
        <begin position="44"/>
        <end position="373"/>
    </location>
</feature>
<evidence type="ECO:0000256" key="7">
    <source>
        <dbReference type="ARBA" id="ARBA00022692"/>
    </source>
</evidence>
<evidence type="ECO:0000256" key="18">
    <source>
        <dbReference type="SAM" id="SignalP"/>
    </source>
</evidence>
<reference evidence="21" key="1">
    <citation type="submission" date="2016-07" db="EMBL/GenBank/DDBJ databases">
        <title>Impact of Rhodococcus fascians on source/sink dynamics during germination and growth of Pisum sativum L.</title>
        <authorList>
            <person name="Song J."/>
            <person name="Dhandapani P."/>
            <person name="Jameson P.E."/>
        </authorList>
    </citation>
    <scope>NUCLEOTIDE SEQUENCE</scope>
</reference>
<dbReference type="InterPro" id="IPR023296">
    <property type="entry name" value="Glyco_hydro_beta-prop_sf"/>
</dbReference>
<dbReference type="AlphaFoldDB" id="A0A1U9X3Z5"/>
<keyword evidence="18" id="KW-0732">Signal</keyword>
<evidence type="ECO:0000256" key="2">
    <source>
        <dbReference type="ARBA" id="ARBA00004410"/>
    </source>
</evidence>
<dbReference type="SUPFAM" id="SSF49899">
    <property type="entry name" value="Concanavalin A-like lectins/glucanases"/>
    <property type="match status" value="1"/>
</dbReference>
<dbReference type="Pfam" id="PF00251">
    <property type="entry name" value="Glyco_hydro_32N"/>
    <property type="match status" value="1"/>
</dbReference>
<dbReference type="CDD" id="cd18624">
    <property type="entry name" value="GH32_Fruct1-like"/>
    <property type="match status" value="1"/>
</dbReference>
<keyword evidence="7" id="KW-0812">Transmembrane</keyword>
<dbReference type="FunFam" id="2.115.10.20:FF:000001">
    <property type="entry name" value="Beta-fructofuranosidase, insoluble isoenzyme CWINV1"/>
    <property type="match status" value="1"/>
</dbReference>
<dbReference type="GO" id="GO:0005975">
    <property type="term" value="P:carbohydrate metabolic process"/>
    <property type="evidence" value="ECO:0007669"/>
    <property type="project" value="InterPro"/>
</dbReference>
<evidence type="ECO:0000256" key="12">
    <source>
        <dbReference type="ARBA" id="ARBA00023295"/>
    </source>
</evidence>
<dbReference type="FunFam" id="2.60.120.560:FF:000002">
    <property type="entry name" value="Beta-fructofuranosidase, insoluble isoenzyme CWINV1"/>
    <property type="match status" value="1"/>
</dbReference>
<feature type="signal peptide" evidence="18">
    <location>
        <begin position="1"/>
        <end position="24"/>
    </location>
</feature>
<dbReference type="PROSITE" id="PS00609">
    <property type="entry name" value="GLYCOSYL_HYDROL_F32"/>
    <property type="match status" value="1"/>
</dbReference>
<dbReference type="SMR" id="A0A1U9X3Z5"/>
<evidence type="ECO:0000256" key="17">
    <source>
        <dbReference type="RuleBase" id="RU362110"/>
    </source>
</evidence>
<dbReference type="InterPro" id="IPR001362">
    <property type="entry name" value="Glyco_hydro_32"/>
</dbReference>
<organism evidence="21">
    <name type="scientific">Pisum sativum</name>
    <name type="common">Garden pea</name>
    <name type="synonym">Lathyrus oleraceus</name>
    <dbReference type="NCBI Taxonomy" id="3888"/>
    <lineage>
        <taxon>Eukaryota</taxon>
        <taxon>Viridiplantae</taxon>
        <taxon>Streptophyta</taxon>
        <taxon>Embryophyta</taxon>
        <taxon>Tracheophyta</taxon>
        <taxon>Spermatophyta</taxon>
        <taxon>Magnoliopsida</taxon>
        <taxon>eudicotyledons</taxon>
        <taxon>Gunneridae</taxon>
        <taxon>Pentapetalae</taxon>
        <taxon>rosids</taxon>
        <taxon>fabids</taxon>
        <taxon>Fabales</taxon>
        <taxon>Fabaceae</taxon>
        <taxon>Papilionoideae</taxon>
        <taxon>50 kb inversion clade</taxon>
        <taxon>NPAAA clade</taxon>
        <taxon>Hologalegina</taxon>
        <taxon>IRL clade</taxon>
        <taxon>Fabeae</taxon>
        <taxon>Lathyrus</taxon>
    </lineage>
</organism>
<dbReference type="Gene3D" id="2.60.120.560">
    <property type="entry name" value="Exo-inulinase, domain 1"/>
    <property type="match status" value="1"/>
</dbReference>
<keyword evidence="8 17" id="KW-0378">Hydrolase</keyword>
<dbReference type="PANTHER" id="PTHR31953">
    <property type="entry name" value="BETA-FRUCTOFURANOSIDASE, INSOLUBLE ISOENZYME CWINV1-RELATED"/>
    <property type="match status" value="1"/>
</dbReference>